<dbReference type="Gene3D" id="1.10.10.60">
    <property type="entry name" value="Homeodomain-like"/>
    <property type="match status" value="1"/>
</dbReference>
<comment type="caution">
    <text evidence="2">The sequence shown here is derived from an EMBL/GenBank/DDBJ whole genome shotgun (WGS) entry which is preliminary data.</text>
</comment>
<dbReference type="AlphaFoldDB" id="A0AA37V5V1"/>
<feature type="domain" description="HTH araC/xylS-type" evidence="1">
    <location>
        <begin position="199"/>
        <end position="297"/>
    </location>
</feature>
<dbReference type="Proteomes" id="UP001161325">
    <property type="component" value="Unassembled WGS sequence"/>
</dbReference>
<organism evidence="2 3">
    <name type="scientific">Roseisolibacter agri</name>
    <dbReference type="NCBI Taxonomy" id="2014610"/>
    <lineage>
        <taxon>Bacteria</taxon>
        <taxon>Pseudomonadati</taxon>
        <taxon>Gemmatimonadota</taxon>
        <taxon>Gemmatimonadia</taxon>
        <taxon>Gemmatimonadales</taxon>
        <taxon>Gemmatimonadaceae</taxon>
        <taxon>Roseisolibacter</taxon>
    </lineage>
</organism>
<dbReference type="InterPro" id="IPR018060">
    <property type="entry name" value="HTH_AraC"/>
</dbReference>
<gene>
    <name evidence="2" type="ORF">rosag_10940</name>
</gene>
<dbReference type="GO" id="GO:0043565">
    <property type="term" value="F:sequence-specific DNA binding"/>
    <property type="evidence" value="ECO:0007669"/>
    <property type="project" value="InterPro"/>
</dbReference>
<protein>
    <recommendedName>
        <fullName evidence="1">HTH araC/xylS-type domain-containing protein</fullName>
    </recommendedName>
</protein>
<dbReference type="SMART" id="SM00342">
    <property type="entry name" value="HTH_ARAC"/>
    <property type="match status" value="1"/>
</dbReference>
<accession>A0AA37V5V1</accession>
<dbReference type="Pfam" id="PF12833">
    <property type="entry name" value="HTH_18"/>
    <property type="match status" value="1"/>
</dbReference>
<evidence type="ECO:0000313" key="2">
    <source>
        <dbReference type="EMBL" id="GLC24581.1"/>
    </source>
</evidence>
<evidence type="ECO:0000259" key="1">
    <source>
        <dbReference type="PROSITE" id="PS01124"/>
    </source>
</evidence>
<dbReference type="PROSITE" id="PS01124">
    <property type="entry name" value="HTH_ARAC_FAMILY_2"/>
    <property type="match status" value="1"/>
</dbReference>
<evidence type="ECO:0000313" key="3">
    <source>
        <dbReference type="Proteomes" id="UP001161325"/>
    </source>
</evidence>
<dbReference type="EMBL" id="BRXS01000002">
    <property type="protein sequence ID" value="GLC24581.1"/>
    <property type="molecule type" value="Genomic_DNA"/>
</dbReference>
<reference evidence="2" key="1">
    <citation type="submission" date="2022-08" db="EMBL/GenBank/DDBJ databases">
        <title>Draft genome sequencing of Roseisolibacter agri AW1220.</title>
        <authorList>
            <person name="Tobiishi Y."/>
            <person name="Tonouchi A."/>
        </authorList>
    </citation>
    <scope>NUCLEOTIDE SEQUENCE</scope>
    <source>
        <strain evidence="2">AW1220</strain>
    </source>
</reference>
<dbReference type="GO" id="GO:0003700">
    <property type="term" value="F:DNA-binding transcription factor activity"/>
    <property type="evidence" value="ECO:0007669"/>
    <property type="project" value="InterPro"/>
</dbReference>
<keyword evidence="3" id="KW-1185">Reference proteome</keyword>
<name>A0AA37V5V1_9BACT</name>
<sequence length="328" mass="35238">MRYHEGETDGGGGGAPVAVRRRAGYRSPVGAPLTYRPRESVRSATAGGEPARVAPVVTLLTPDERLRVQAVGLGAFEAVHRDAMEDVVHELRGRSCAAVVVSTAQVARSGRATAARVGDVVRGFPRVPVVALVADAGPGVPQVLLALGRAGVRCLVDARQADGWQSLRDVLGSDPARQVGREALARLAPDLEGACEGCQRFFGALFEVPPEPVTVQMLARRLGVRPTTLMSRFARAGLPSPKRYLAYARLARAARLLENRSATLAAAADQLEYSSAQSFGRHVRMLLGIGAAQFRREYDAERMLARFRDELVAPHAARLRRFAPLGRV</sequence>
<proteinExistence type="predicted"/>